<gene>
    <name evidence="2" type="ORF">GOQ27_16220</name>
</gene>
<reference evidence="2" key="1">
    <citation type="submission" date="2019-12" db="EMBL/GenBank/DDBJ databases">
        <title>Clostridiaceae gen. nov. sp. nov., isolated from sediment in Xinjiang, China.</title>
        <authorList>
            <person name="Zhang R."/>
        </authorList>
    </citation>
    <scope>NUCLEOTIDE SEQUENCE</scope>
    <source>
        <strain evidence="2">D2Q-11</strain>
    </source>
</reference>
<protein>
    <submittedName>
        <fullName evidence="2">FAD-binding oxidoreductase</fullName>
    </submittedName>
</protein>
<dbReference type="Proteomes" id="UP000724672">
    <property type="component" value="Unassembled WGS sequence"/>
</dbReference>
<name>A0A942ZAA3_9FIRM</name>
<sequence length="378" mass="43227">MKVGIIGGGVFGLYCAKVLLDDGHRVDVYEQGAELGQCATKVNQARLHNGYHYPRSDKTAKQCIEGFNKFRLEFKDAINENFKQYYAIAKEGSKVSSVEYLNFLERLNIPSKIVNLNSDIINSELIDLTIEAIEYSFDWKKIVDKLRQDVIDRRGYIYLGHKVLSGEVKDENKKLKVLYNGDILEREYDIVLNIAYSNINGLNEKFGLSKLPLEFEMCEVCLIELPHPYKNYGITIMDGDFTSVMPFGLTGFHSITNVRRTPHERSCNGLPLFSCNKKENECRPDNIEICIDCPYRLQSGYEGMKNFAIDYIPFMKYANVIDSMFTVKTILSDVDDTDERPSVIFEYPEAKGYYVIFAGKVNTIMDIGLELISKIKEV</sequence>
<feature type="domain" description="FAD dependent oxidoreductase" evidence="1">
    <location>
        <begin position="3"/>
        <end position="169"/>
    </location>
</feature>
<dbReference type="RefSeq" id="WP_203367922.1">
    <property type="nucleotide sequence ID" value="NZ_WSFT01000053.1"/>
</dbReference>
<dbReference type="SUPFAM" id="SSF51905">
    <property type="entry name" value="FAD/NAD(P)-binding domain"/>
    <property type="match status" value="1"/>
</dbReference>
<dbReference type="EMBL" id="WSFT01000053">
    <property type="protein sequence ID" value="MBS4540024.1"/>
    <property type="molecule type" value="Genomic_DNA"/>
</dbReference>
<dbReference type="AlphaFoldDB" id="A0A942ZAA3"/>
<keyword evidence="3" id="KW-1185">Reference proteome</keyword>
<evidence type="ECO:0000259" key="1">
    <source>
        <dbReference type="Pfam" id="PF01266"/>
    </source>
</evidence>
<proteinExistence type="predicted"/>
<dbReference type="Gene3D" id="3.50.50.60">
    <property type="entry name" value="FAD/NAD(P)-binding domain"/>
    <property type="match status" value="1"/>
</dbReference>
<dbReference type="Pfam" id="PF01266">
    <property type="entry name" value="DAO"/>
    <property type="match status" value="1"/>
</dbReference>
<organism evidence="2 3">
    <name type="scientific">Anaeromonas frigoriresistens</name>
    <dbReference type="NCBI Taxonomy" id="2683708"/>
    <lineage>
        <taxon>Bacteria</taxon>
        <taxon>Bacillati</taxon>
        <taxon>Bacillota</taxon>
        <taxon>Tissierellia</taxon>
        <taxon>Tissierellales</taxon>
        <taxon>Thermohalobacteraceae</taxon>
        <taxon>Anaeromonas</taxon>
    </lineage>
</organism>
<evidence type="ECO:0000313" key="2">
    <source>
        <dbReference type="EMBL" id="MBS4540024.1"/>
    </source>
</evidence>
<dbReference type="InterPro" id="IPR036188">
    <property type="entry name" value="FAD/NAD-bd_sf"/>
</dbReference>
<comment type="caution">
    <text evidence="2">The sequence shown here is derived from an EMBL/GenBank/DDBJ whole genome shotgun (WGS) entry which is preliminary data.</text>
</comment>
<accession>A0A942ZAA3</accession>
<evidence type="ECO:0000313" key="3">
    <source>
        <dbReference type="Proteomes" id="UP000724672"/>
    </source>
</evidence>
<dbReference type="InterPro" id="IPR006076">
    <property type="entry name" value="FAD-dep_OxRdtase"/>
</dbReference>